<organism evidence="1 2">
    <name type="scientific">Kipferlia bialata</name>
    <dbReference type="NCBI Taxonomy" id="797122"/>
    <lineage>
        <taxon>Eukaryota</taxon>
        <taxon>Metamonada</taxon>
        <taxon>Carpediemonas-like organisms</taxon>
        <taxon>Kipferlia</taxon>
    </lineage>
</organism>
<dbReference type="Gene3D" id="1.20.1270.20">
    <property type="match status" value="1"/>
</dbReference>
<feature type="non-terminal residue" evidence="1">
    <location>
        <position position="94"/>
    </location>
</feature>
<dbReference type="InterPro" id="IPR011254">
    <property type="entry name" value="Prismane-like_sf"/>
</dbReference>
<accession>A0A9K3CYI5</accession>
<reference evidence="1 2" key="1">
    <citation type="journal article" date="2018" name="PLoS ONE">
        <title>The draft genome of Kipferlia bialata reveals reductive genome evolution in fornicate parasites.</title>
        <authorList>
            <person name="Tanifuji G."/>
            <person name="Takabayashi S."/>
            <person name="Kume K."/>
            <person name="Takagi M."/>
            <person name="Nakayama T."/>
            <person name="Kamikawa R."/>
            <person name="Inagaki Y."/>
            <person name="Hashimoto T."/>
        </authorList>
    </citation>
    <scope>NUCLEOTIDE SEQUENCE [LARGE SCALE GENOMIC DNA]</scope>
    <source>
        <strain evidence="1">NY0173</strain>
    </source>
</reference>
<dbReference type="AlphaFoldDB" id="A0A9K3CYI5"/>
<dbReference type="Pfam" id="PF03063">
    <property type="entry name" value="Prismane"/>
    <property type="match status" value="1"/>
</dbReference>
<evidence type="ECO:0000313" key="2">
    <source>
        <dbReference type="Proteomes" id="UP000265618"/>
    </source>
</evidence>
<dbReference type="GO" id="GO:0016491">
    <property type="term" value="F:oxidoreductase activity"/>
    <property type="evidence" value="ECO:0007669"/>
    <property type="project" value="InterPro"/>
</dbReference>
<gene>
    <name evidence="1" type="ORF">KIPB_007416</name>
</gene>
<dbReference type="EMBL" id="BDIP01002086">
    <property type="protein sequence ID" value="GIQ85704.1"/>
    <property type="molecule type" value="Genomic_DNA"/>
</dbReference>
<sequence length="94" mass="9876">MWCCTIQGVCGKKASTAAIQDLIVHGCHVFGALATALPDEAVKAEWLVVWARACFTTLTNVSFEDKSLHEVAGSVEAIIKAAKGVIPKGHAILG</sequence>
<evidence type="ECO:0000313" key="1">
    <source>
        <dbReference type="EMBL" id="GIQ85704.1"/>
    </source>
</evidence>
<protein>
    <submittedName>
        <fullName evidence="1">Hydroxylamine reductase/Ni-containing CO dehydrogenase</fullName>
    </submittedName>
</protein>
<comment type="caution">
    <text evidence="1">The sequence shown here is derived from an EMBL/GenBank/DDBJ whole genome shotgun (WGS) entry which is preliminary data.</text>
</comment>
<proteinExistence type="predicted"/>
<dbReference type="InterPro" id="IPR004137">
    <property type="entry name" value="HCP/CODH"/>
</dbReference>
<name>A0A9K3CYI5_9EUKA</name>
<dbReference type="SUPFAM" id="SSF56821">
    <property type="entry name" value="Prismane protein-like"/>
    <property type="match status" value="1"/>
</dbReference>
<dbReference type="Proteomes" id="UP000265618">
    <property type="component" value="Unassembled WGS sequence"/>
</dbReference>
<keyword evidence="2" id="KW-1185">Reference proteome</keyword>
<dbReference type="InterPro" id="IPR016100">
    <property type="entry name" value="Prismane_a-bundle"/>
</dbReference>